<dbReference type="InterPro" id="IPR038765">
    <property type="entry name" value="Papain-like_cys_pep_sf"/>
</dbReference>
<comment type="similarity">
    <text evidence="1">Belongs to the arylamine N-acetyltransferase family.</text>
</comment>
<dbReference type="Proteomes" id="UP000295632">
    <property type="component" value="Unassembled WGS sequence"/>
</dbReference>
<dbReference type="EMBL" id="SNYJ01000001">
    <property type="protein sequence ID" value="TDQ42607.1"/>
    <property type="molecule type" value="Genomic_DNA"/>
</dbReference>
<organism evidence="2 3">
    <name type="scientific">Aureibacillus halotolerans</name>
    <dbReference type="NCBI Taxonomy" id="1508390"/>
    <lineage>
        <taxon>Bacteria</taxon>
        <taxon>Bacillati</taxon>
        <taxon>Bacillota</taxon>
        <taxon>Bacilli</taxon>
        <taxon>Bacillales</taxon>
        <taxon>Bacillaceae</taxon>
        <taxon>Aureibacillus</taxon>
    </lineage>
</organism>
<comment type="caution">
    <text evidence="2">The sequence shown here is derived from an EMBL/GenBank/DDBJ whole genome shotgun (WGS) entry which is preliminary data.</text>
</comment>
<evidence type="ECO:0000313" key="2">
    <source>
        <dbReference type="EMBL" id="TDQ42607.1"/>
    </source>
</evidence>
<dbReference type="PANTHER" id="PTHR11786:SF0">
    <property type="entry name" value="ARYLAMINE N-ACETYLTRANSFERASE 4-RELATED"/>
    <property type="match status" value="1"/>
</dbReference>
<dbReference type="SUPFAM" id="SSF54001">
    <property type="entry name" value="Cysteine proteinases"/>
    <property type="match status" value="1"/>
</dbReference>
<reference evidence="2 3" key="1">
    <citation type="submission" date="2019-03" db="EMBL/GenBank/DDBJ databases">
        <title>Genomic Encyclopedia of Type Strains, Phase IV (KMG-IV): sequencing the most valuable type-strain genomes for metagenomic binning, comparative biology and taxonomic classification.</title>
        <authorList>
            <person name="Goeker M."/>
        </authorList>
    </citation>
    <scope>NUCLEOTIDE SEQUENCE [LARGE SCALE GENOMIC DNA]</scope>
    <source>
        <strain evidence="2 3">DSM 28697</strain>
    </source>
</reference>
<dbReference type="GO" id="GO:0016407">
    <property type="term" value="F:acetyltransferase activity"/>
    <property type="evidence" value="ECO:0007669"/>
    <property type="project" value="InterPro"/>
</dbReference>
<accession>A0A4V3D649</accession>
<evidence type="ECO:0000256" key="1">
    <source>
        <dbReference type="ARBA" id="ARBA00006547"/>
    </source>
</evidence>
<protein>
    <submittedName>
        <fullName evidence="2">Arylamine N-acetyltransferase</fullName>
    </submittedName>
</protein>
<dbReference type="Gene3D" id="3.30.2140.20">
    <property type="match status" value="1"/>
</dbReference>
<proteinExistence type="inferred from homology"/>
<dbReference type="PANTHER" id="PTHR11786">
    <property type="entry name" value="N-HYDROXYARYLAMINE O-ACETYLTRANSFERASE"/>
    <property type="match status" value="1"/>
</dbReference>
<sequence length="272" mass="31142">MQRTYLKLLNIQEASPSKATLAHLIKRHQAVFPFENLSKIKTVLDGEPRLPTIEEWLAHAATKPIGGTCYILNMHIYDLLKTLGYHARLLRVGESHTGIDVDGLDDQSSIHYVDVGAAAAFFDPIPLTNKTRDVQFADLRFHIAPQAGNHYLFTRFRKDVETGPKWLFDKTDHANPTDYANVIADSFKTDAPFMKVLRYQIWQPEQDRLVSLHNASVSTRSRDGRFETQSATSFHELERLTQQAFGFSLPYLEEGVQWMEQQQNNDFFKTTS</sequence>
<keyword evidence="2" id="KW-0808">Transferase</keyword>
<keyword evidence="3" id="KW-1185">Reference proteome</keyword>
<dbReference type="Pfam" id="PF00797">
    <property type="entry name" value="Acetyltransf_2"/>
    <property type="match status" value="1"/>
</dbReference>
<evidence type="ECO:0000313" key="3">
    <source>
        <dbReference type="Proteomes" id="UP000295632"/>
    </source>
</evidence>
<gene>
    <name evidence="2" type="ORF">EV213_10135</name>
</gene>
<dbReference type="InterPro" id="IPR001447">
    <property type="entry name" value="Arylamine_N-AcTrfase"/>
</dbReference>
<name>A0A4V3D649_9BACI</name>
<dbReference type="RefSeq" id="WP_166639096.1">
    <property type="nucleotide sequence ID" value="NZ_SNYJ01000001.1"/>
</dbReference>
<dbReference type="AlphaFoldDB" id="A0A4V3D649"/>
<dbReference type="InterPro" id="IPR053710">
    <property type="entry name" value="Arylamine_NAT_domain_sf"/>
</dbReference>